<gene>
    <name evidence="2" type="ORF">LJ757_12850</name>
</gene>
<comment type="caution">
    <text evidence="2">The sequence shown here is derived from an EMBL/GenBank/DDBJ whole genome shotgun (WGS) entry which is preliminary data.</text>
</comment>
<keyword evidence="3" id="KW-1185">Reference proteome</keyword>
<dbReference type="PANTHER" id="PTHR46211:SF13">
    <property type="entry name" value="GLYCEROPHOSPHODIESTER PHOSPHODIESTERASE 1-RELATED"/>
    <property type="match status" value="1"/>
</dbReference>
<dbReference type="GO" id="GO:0006629">
    <property type="term" value="P:lipid metabolic process"/>
    <property type="evidence" value="ECO:0007669"/>
    <property type="project" value="InterPro"/>
</dbReference>
<dbReference type="Gene3D" id="3.20.20.190">
    <property type="entry name" value="Phosphatidylinositol (PI) phosphodiesterase"/>
    <property type="match status" value="1"/>
</dbReference>
<dbReference type="PROSITE" id="PS51704">
    <property type="entry name" value="GP_PDE"/>
    <property type="match status" value="1"/>
</dbReference>
<dbReference type="SUPFAM" id="SSF51695">
    <property type="entry name" value="PLC-like phosphodiesterases"/>
    <property type="match status" value="1"/>
</dbReference>
<proteinExistence type="predicted"/>
<accession>A0A9X1MF69</accession>
<dbReference type="InterPro" id="IPR017946">
    <property type="entry name" value="PLC-like_Pdiesterase_TIM-brl"/>
</dbReference>
<dbReference type="Pfam" id="PF03009">
    <property type="entry name" value="GDPD"/>
    <property type="match status" value="1"/>
</dbReference>
<dbReference type="RefSeq" id="WP_227896552.1">
    <property type="nucleotide sequence ID" value="NZ_CP099466.1"/>
</dbReference>
<dbReference type="AlphaFoldDB" id="A0A9X1MF69"/>
<dbReference type="PANTHER" id="PTHR46211">
    <property type="entry name" value="GLYCEROPHOSPHORYL DIESTER PHOSPHODIESTERASE"/>
    <property type="match status" value="1"/>
</dbReference>
<dbReference type="GO" id="GO:0008081">
    <property type="term" value="F:phosphoric diester hydrolase activity"/>
    <property type="evidence" value="ECO:0007669"/>
    <property type="project" value="InterPro"/>
</dbReference>
<sequence length="292" mass="30659">MRSLIYAHRGSSGEYAEHTRAAYLQALADGADGLECDVHLSSDRQAVLIHDSTVDRTSSGSGAVAGISLDQLRLLDFSAWKGVVLPEGFGTAAEQLLSLSDLLDLLSGVEREIGLAIEFKQPGPFGLELEDTVLALLRSRGWDPETSRLGSVTVSFMSFSPESVQYLLGNVPAGFVCQLLSDVDDAAVAEAAALLPAGSDAAGVLHGALAAGEQLLTDGSAGIAGPGVEYLRAHPERVAAWADAGRTVRAWTVDTEADATAAFALGVREFTTNYPARLREVLSRLDAAVQAH</sequence>
<dbReference type="Proteomes" id="UP001139158">
    <property type="component" value="Unassembled WGS sequence"/>
</dbReference>
<reference evidence="2" key="1">
    <citation type="submission" date="2021-10" db="EMBL/GenBank/DDBJ databases">
        <title>Novel species in genus Arthrobacter.</title>
        <authorList>
            <person name="Liu Y."/>
        </authorList>
    </citation>
    <scope>NUCLEOTIDE SEQUENCE</scope>
    <source>
        <strain evidence="2">Zg-Y453</strain>
    </source>
</reference>
<dbReference type="EMBL" id="JAJFZV010000013">
    <property type="protein sequence ID" value="MCC3298686.1"/>
    <property type="molecule type" value="Genomic_DNA"/>
</dbReference>
<name>A0A9X1MF69_9MICC</name>
<evidence type="ECO:0000259" key="1">
    <source>
        <dbReference type="PROSITE" id="PS51704"/>
    </source>
</evidence>
<organism evidence="2 3">
    <name type="scientific">Arthrobacter caoxuetaonis</name>
    <dbReference type="NCBI Taxonomy" id="2886935"/>
    <lineage>
        <taxon>Bacteria</taxon>
        <taxon>Bacillati</taxon>
        <taxon>Actinomycetota</taxon>
        <taxon>Actinomycetes</taxon>
        <taxon>Micrococcales</taxon>
        <taxon>Micrococcaceae</taxon>
        <taxon>Arthrobacter</taxon>
    </lineage>
</organism>
<protein>
    <submittedName>
        <fullName evidence="2">Glycerophosphodiester phosphodiesterase</fullName>
    </submittedName>
</protein>
<evidence type="ECO:0000313" key="2">
    <source>
        <dbReference type="EMBL" id="MCC3298686.1"/>
    </source>
</evidence>
<evidence type="ECO:0000313" key="3">
    <source>
        <dbReference type="Proteomes" id="UP001139158"/>
    </source>
</evidence>
<dbReference type="InterPro" id="IPR030395">
    <property type="entry name" value="GP_PDE_dom"/>
</dbReference>
<feature type="domain" description="GP-PDE" evidence="1">
    <location>
        <begin position="3"/>
        <end position="282"/>
    </location>
</feature>